<evidence type="ECO:0000256" key="5">
    <source>
        <dbReference type="SAM" id="MobiDB-lite"/>
    </source>
</evidence>
<dbReference type="Pfam" id="PF01497">
    <property type="entry name" value="Peripla_BP_2"/>
    <property type="match status" value="1"/>
</dbReference>
<keyword evidence="4 6" id="KW-0732">Signal</keyword>
<dbReference type="Proteomes" id="UP000215145">
    <property type="component" value="Unassembled WGS sequence"/>
</dbReference>
<dbReference type="PANTHER" id="PTHR30532">
    <property type="entry name" value="IRON III DICITRATE-BINDING PERIPLASMIC PROTEIN"/>
    <property type="match status" value="1"/>
</dbReference>
<dbReference type="PROSITE" id="PS51257">
    <property type="entry name" value="PROKAR_LIPOPROTEIN"/>
    <property type="match status" value="1"/>
</dbReference>
<evidence type="ECO:0000259" key="7">
    <source>
        <dbReference type="PROSITE" id="PS50983"/>
    </source>
</evidence>
<organism evidence="8 9">
    <name type="scientific">Paenibacillus herberti</name>
    <dbReference type="NCBI Taxonomy" id="1619309"/>
    <lineage>
        <taxon>Bacteria</taxon>
        <taxon>Bacillati</taxon>
        <taxon>Bacillota</taxon>
        <taxon>Bacilli</taxon>
        <taxon>Bacillales</taxon>
        <taxon>Paenibacillaceae</taxon>
        <taxon>Paenibacillus</taxon>
    </lineage>
</organism>
<dbReference type="InterPro" id="IPR051313">
    <property type="entry name" value="Bact_iron-sidero_bind"/>
</dbReference>
<evidence type="ECO:0000256" key="3">
    <source>
        <dbReference type="ARBA" id="ARBA00022448"/>
    </source>
</evidence>
<keyword evidence="3" id="KW-0813">Transport</keyword>
<dbReference type="Gene3D" id="3.40.50.1980">
    <property type="entry name" value="Nitrogenase molybdenum iron protein domain"/>
    <property type="match status" value="2"/>
</dbReference>
<reference evidence="8 9" key="1">
    <citation type="submission" date="2017-07" db="EMBL/GenBank/DDBJ databases">
        <title>Paenibacillus herberti R33 genome sequencing and assembly.</title>
        <authorList>
            <person name="Su W."/>
        </authorList>
    </citation>
    <scope>NUCLEOTIDE SEQUENCE [LARGE SCALE GENOMIC DNA]</scope>
    <source>
        <strain evidence="8 9">R33</strain>
    </source>
</reference>
<evidence type="ECO:0000256" key="6">
    <source>
        <dbReference type="SAM" id="SignalP"/>
    </source>
</evidence>
<accession>A0A229NV09</accession>
<comment type="similarity">
    <text evidence="2">Belongs to the bacterial solute-binding protein 8 family.</text>
</comment>
<dbReference type="RefSeq" id="WP_089526155.1">
    <property type="nucleotide sequence ID" value="NZ_NMUQ01000003.1"/>
</dbReference>
<name>A0A229NV09_9BACL</name>
<dbReference type="GO" id="GO:1901678">
    <property type="term" value="P:iron coordination entity transport"/>
    <property type="evidence" value="ECO:0007669"/>
    <property type="project" value="UniProtKB-ARBA"/>
</dbReference>
<feature type="domain" description="Fe/B12 periplasmic-binding" evidence="7">
    <location>
        <begin position="63"/>
        <end position="332"/>
    </location>
</feature>
<feature type="chain" id="PRO_5039187172" evidence="6">
    <location>
        <begin position="20"/>
        <end position="332"/>
    </location>
</feature>
<dbReference type="GO" id="GO:0030288">
    <property type="term" value="C:outer membrane-bounded periplasmic space"/>
    <property type="evidence" value="ECO:0007669"/>
    <property type="project" value="TreeGrafter"/>
</dbReference>
<evidence type="ECO:0000256" key="4">
    <source>
        <dbReference type="ARBA" id="ARBA00022729"/>
    </source>
</evidence>
<dbReference type="OrthoDB" id="2417096at2"/>
<evidence type="ECO:0000313" key="9">
    <source>
        <dbReference type="Proteomes" id="UP000215145"/>
    </source>
</evidence>
<feature type="region of interest" description="Disordered" evidence="5">
    <location>
        <begin position="38"/>
        <end position="57"/>
    </location>
</feature>
<protein>
    <submittedName>
        <fullName evidence="8">Ferrichrome ABC transporter substrate-binding protein</fullName>
    </submittedName>
</protein>
<feature type="signal peptide" evidence="6">
    <location>
        <begin position="1"/>
        <end position="19"/>
    </location>
</feature>
<gene>
    <name evidence="8" type="ORF">CGZ75_20600</name>
</gene>
<dbReference type="EMBL" id="NMUQ01000003">
    <property type="protein sequence ID" value="OXM13449.1"/>
    <property type="molecule type" value="Genomic_DNA"/>
</dbReference>
<keyword evidence="9" id="KW-1185">Reference proteome</keyword>
<proteinExistence type="inferred from homology"/>
<sequence length="332" mass="36647">MSKKWVITALASLLLVGLAACGSGQNETSNNNATAVENTQKENAAGNNSEEATATTKKMQDEFGEVEIPMNPQRIAGLYVEDYLKALGVTPVVQWYNPMWGKQDYLKLDVPTFNYTGQVEALLNYDPDLIIVDGGADKVKYDQFAKIAPTYRLQEDVLDDPKETLLKIGEVLGMEDKAREVVQAYDQKVADGKAKLQAAVGTDKVAVLRINVAEKTIALFGVKNRFTGIVFSQFGLTPIPLAASMEEYQQVLSPEFIPQLEADRIIIFPSNGGWDSAENADAFKLLDDPLFKSLPAVKNGHVYKMDRTYWQSGAILSNQMKLDDLLKAIVKE</sequence>
<evidence type="ECO:0000256" key="1">
    <source>
        <dbReference type="ARBA" id="ARBA00004196"/>
    </source>
</evidence>
<evidence type="ECO:0000256" key="2">
    <source>
        <dbReference type="ARBA" id="ARBA00008814"/>
    </source>
</evidence>
<dbReference type="PROSITE" id="PS50983">
    <property type="entry name" value="FE_B12_PBP"/>
    <property type="match status" value="1"/>
</dbReference>
<dbReference type="InterPro" id="IPR002491">
    <property type="entry name" value="ABC_transptr_periplasmic_BD"/>
</dbReference>
<dbReference type="PANTHER" id="PTHR30532:SF29">
    <property type="entry name" value="FE(3+) DICITRATE-BINDING PERIPLASMIC PROTEIN"/>
    <property type="match status" value="1"/>
</dbReference>
<evidence type="ECO:0000313" key="8">
    <source>
        <dbReference type="EMBL" id="OXM13449.1"/>
    </source>
</evidence>
<comment type="subcellular location">
    <subcellularLocation>
        <location evidence="1">Cell envelope</location>
    </subcellularLocation>
</comment>
<comment type="caution">
    <text evidence="8">The sequence shown here is derived from an EMBL/GenBank/DDBJ whole genome shotgun (WGS) entry which is preliminary data.</text>
</comment>
<dbReference type="AlphaFoldDB" id="A0A229NV09"/>
<dbReference type="SUPFAM" id="SSF53807">
    <property type="entry name" value="Helical backbone' metal receptor"/>
    <property type="match status" value="1"/>
</dbReference>